<dbReference type="STRING" id="860235.AOZ06_18980"/>
<keyword evidence="2" id="KW-0805">Transcription regulation</keyword>
<evidence type="ECO:0000256" key="4">
    <source>
        <dbReference type="ARBA" id="ARBA00023163"/>
    </source>
</evidence>
<dbReference type="Gene3D" id="1.10.10.10">
    <property type="entry name" value="Winged helix-like DNA-binding domain superfamily/Winged helix DNA-binding domain"/>
    <property type="match status" value="1"/>
</dbReference>
<dbReference type="AlphaFoldDB" id="A0A0N9HZ79"/>
<keyword evidence="4" id="KW-0804">Transcription</keyword>
<dbReference type="Gene3D" id="3.40.190.10">
    <property type="entry name" value="Periplasmic binding protein-like II"/>
    <property type="match status" value="2"/>
</dbReference>
<dbReference type="Proteomes" id="UP000063699">
    <property type="component" value="Chromosome"/>
</dbReference>
<dbReference type="PANTHER" id="PTHR30346">
    <property type="entry name" value="TRANSCRIPTIONAL DUAL REGULATOR HCAR-RELATED"/>
    <property type="match status" value="1"/>
</dbReference>
<dbReference type="Pfam" id="PF03466">
    <property type="entry name" value="LysR_substrate"/>
    <property type="match status" value="1"/>
</dbReference>
<reference evidence="6 7" key="1">
    <citation type="submission" date="2015-07" db="EMBL/GenBank/DDBJ databases">
        <title>Genome sequencing of Kibdelosporangium phytohabitans.</title>
        <authorList>
            <person name="Qin S."/>
            <person name="Xing K."/>
        </authorList>
    </citation>
    <scope>NUCLEOTIDE SEQUENCE [LARGE SCALE GENOMIC DNA]</scope>
    <source>
        <strain evidence="6 7">KLBMP1111</strain>
    </source>
</reference>
<proteinExistence type="inferred from homology"/>
<evidence type="ECO:0000256" key="3">
    <source>
        <dbReference type="ARBA" id="ARBA00023125"/>
    </source>
</evidence>
<feature type="domain" description="HTH lysR-type" evidence="5">
    <location>
        <begin position="5"/>
        <end position="62"/>
    </location>
</feature>
<dbReference type="FunFam" id="1.10.10.10:FF:000001">
    <property type="entry name" value="LysR family transcriptional regulator"/>
    <property type="match status" value="1"/>
</dbReference>
<dbReference type="SUPFAM" id="SSF53850">
    <property type="entry name" value="Periplasmic binding protein-like II"/>
    <property type="match status" value="1"/>
</dbReference>
<name>A0A0N9HZ79_9PSEU</name>
<comment type="similarity">
    <text evidence="1">Belongs to the LysR transcriptional regulatory family.</text>
</comment>
<evidence type="ECO:0000259" key="5">
    <source>
        <dbReference type="PROSITE" id="PS50931"/>
    </source>
</evidence>
<dbReference type="OrthoDB" id="3181812at2"/>
<accession>A0A0N9HZ79</accession>
<organism evidence="6 7">
    <name type="scientific">Kibdelosporangium phytohabitans</name>
    <dbReference type="NCBI Taxonomy" id="860235"/>
    <lineage>
        <taxon>Bacteria</taxon>
        <taxon>Bacillati</taxon>
        <taxon>Actinomycetota</taxon>
        <taxon>Actinomycetes</taxon>
        <taxon>Pseudonocardiales</taxon>
        <taxon>Pseudonocardiaceae</taxon>
        <taxon>Kibdelosporangium</taxon>
    </lineage>
</organism>
<evidence type="ECO:0000256" key="1">
    <source>
        <dbReference type="ARBA" id="ARBA00009437"/>
    </source>
</evidence>
<dbReference type="InterPro" id="IPR000847">
    <property type="entry name" value="LysR_HTH_N"/>
</dbReference>
<evidence type="ECO:0000313" key="6">
    <source>
        <dbReference type="EMBL" id="ALG08723.1"/>
    </source>
</evidence>
<dbReference type="PROSITE" id="PS50931">
    <property type="entry name" value="HTH_LYSR"/>
    <property type="match status" value="1"/>
</dbReference>
<dbReference type="GO" id="GO:0003677">
    <property type="term" value="F:DNA binding"/>
    <property type="evidence" value="ECO:0007669"/>
    <property type="project" value="UniProtKB-KW"/>
</dbReference>
<dbReference type="InterPro" id="IPR005119">
    <property type="entry name" value="LysR_subst-bd"/>
</dbReference>
<dbReference type="InterPro" id="IPR036388">
    <property type="entry name" value="WH-like_DNA-bd_sf"/>
</dbReference>
<dbReference type="RefSeq" id="WP_054290630.1">
    <property type="nucleotide sequence ID" value="NZ_CP012752.1"/>
</dbReference>
<gene>
    <name evidence="6" type="ORF">AOZ06_18980</name>
</gene>
<keyword evidence="7" id="KW-1185">Reference proteome</keyword>
<dbReference type="EMBL" id="CP012752">
    <property type="protein sequence ID" value="ALG08723.1"/>
    <property type="molecule type" value="Genomic_DNA"/>
</dbReference>
<dbReference type="Pfam" id="PF00126">
    <property type="entry name" value="HTH_1"/>
    <property type="match status" value="1"/>
</dbReference>
<protein>
    <recommendedName>
        <fullName evidence="5">HTH lysR-type domain-containing protein</fullName>
    </recommendedName>
</protein>
<sequence>MPDDLDMRLLRHFVAVAEALNFSRAARTLFVAQQALSRDIRKLEDHLGKSLFTRTSRRVALTEHGERLLPRARALLAAHDDLLREMTRPSDRVLVDVIGEATTPARVLAAARQDEDGFEFYARHNASLAESVAQLVAGTLDVAFGVTTDLPGAVRARHVADEPLALLVPRGHPFAGHTDLPVDRLRGQVVCCRTGNHVTPEWEALALQVLARCGAVPADDHPYVRGTQEVTHHVRPGEPSVLTVLSQPAINGAVVLPLTDPVPVVTWSMLWRADWTHPGLDALLAAMSRTDP</sequence>
<evidence type="ECO:0000313" key="7">
    <source>
        <dbReference type="Proteomes" id="UP000063699"/>
    </source>
</evidence>
<dbReference type="PANTHER" id="PTHR30346:SF0">
    <property type="entry name" value="HCA OPERON TRANSCRIPTIONAL ACTIVATOR HCAR"/>
    <property type="match status" value="1"/>
</dbReference>
<dbReference type="GO" id="GO:0003700">
    <property type="term" value="F:DNA-binding transcription factor activity"/>
    <property type="evidence" value="ECO:0007669"/>
    <property type="project" value="InterPro"/>
</dbReference>
<keyword evidence="3" id="KW-0238">DNA-binding</keyword>
<dbReference type="KEGG" id="kphy:AOZ06_18980"/>
<dbReference type="SUPFAM" id="SSF46785">
    <property type="entry name" value="Winged helix' DNA-binding domain"/>
    <property type="match status" value="1"/>
</dbReference>
<evidence type="ECO:0000256" key="2">
    <source>
        <dbReference type="ARBA" id="ARBA00023015"/>
    </source>
</evidence>
<dbReference type="InterPro" id="IPR036390">
    <property type="entry name" value="WH_DNA-bd_sf"/>
</dbReference>
<dbReference type="GO" id="GO:0032993">
    <property type="term" value="C:protein-DNA complex"/>
    <property type="evidence" value="ECO:0007669"/>
    <property type="project" value="TreeGrafter"/>
</dbReference>
<dbReference type="PRINTS" id="PR00039">
    <property type="entry name" value="HTHLYSR"/>
</dbReference>